<keyword evidence="13" id="KW-1185">Reference proteome</keyword>
<dbReference type="UniPathway" id="UPA00253">
    <property type="reaction ID" value="UER00332"/>
</dbReference>
<keyword evidence="4 10" id="KW-0808">Transferase</keyword>
<proteinExistence type="inferred from homology"/>
<comment type="similarity">
    <text evidence="10">Belongs to the NadD family.</text>
</comment>
<comment type="function">
    <text evidence="1 10">Catalyzes the reversible adenylation of nicotinate mononucleotide (NaMN) to nicotinic acid adenine dinucleotide (NaAD).</text>
</comment>
<dbReference type="HAMAP" id="MF_00244">
    <property type="entry name" value="NaMN_adenylyltr"/>
    <property type="match status" value="1"/>
</dbReference>
<dbReference type="PANTHER" id="PTHR39321">
    <property type="entry name" value="NICOTINATE-NUCLEOTIDE ADENYLYLTRANSFERASE-RELATED"/>
    <property type="match status" value="1"/>
</dbReference>
<gene>
    <name evidence="10" type="primary">nadD</name>
    <name evidence="12" type="ORF">A7K91_05855</name>
</gene>
<keyword evidence="3 10" id="KW-0662">Pyridine nucleotide biosynthesis</keyword>
<comment type="pathway">
    <text evidence="2 10">Cofactor biosynthesis; NAD(+) biosynthesis; deamido-NAD(+) from nicotinate D-ribonucleotide: step 1/1.</text>
</comment>
<evidence type="ECO:0000256" key="8">
    <source>
        <dbReference type="ARBA" id="ARBA00023027"/>
    </source>
</evidence>
<dbReference type="SUPFAM" id="SSF52374">
    <property type="entry name" value="Nucleotidylyl transferase"/>
    <property type="match status" value="1"/>
</dbReference>
<keyword evidence="6 10" id="KW-0547">Nucleotide-binding</keyword>
<evidence type="ECO:0000256" key="9">
    <source>
        <dbReference type="ARBA" id="ARBA00048721"/>
    </source>
</evidence>
<evidence type="ECO:0000256" key="6">
    <source>
        <dbReference type="ARBA" id="ARBA00022741"/>
    </source>
</evidence>
<dbReference type="InterPro" id="IPR004821">
    <property type="entry name" value="Cyt_trans-like"/>
</dbReference>
<dbReference type="AlphaFoldDB" id="A0A1A5YIC2"/>
<keyword evidence="7 10" id="KW-0067">ATP-binding</keyword>
<dbReference type="CDD" id="cd02165">
    <property type="entry name" value="NMNAT"/>
    <property type="match status" value="1"/>
</dbReference>
<dbReference type="InterPro" id="IPR005248">
    <property type="entry name" value="NadD/NMNAT"/>
</dbReference>
<dbReference type="NCBIfam" id="TIGR00125">
    <property type="entry name" value="cyt_tran_rel"/>
    <property type="match status" value="1"/>
</dbReference>
<comment type="catalytic activity">
    <reaction evidence="9 10">
        <text>nicotinate beta-D-ribonucleotide + ATP + H(+) = deamido-NAD(+) + diphosphate</text>
        <dbReference type="Rhea" id="RHEA:22860"/>
        <dbReference type="ChEBI" id="CHEBI:15378"/>
        <dbReference type="ChEBI" id="CHEBI:30616"/>
        <dbReference type="ChEBI" id="CHEBI:33019"/>
        <dbReference type="ChEBI" id="CHEBI:57502"/>
        <dbReference type="ChEBI" id="CHEBI:58437"/>
        <dbReference type="EC" id="2.7.7.18"/>
    </reaction>
</comment>
<dbReference type="NCBIfam" id="TIGR00482">
    <property type="entry name" value="nicotinate (nicotinamide) nucleotide adenylyltransferase"/>
    <property type="match status" value="1"/>
</dbReference>
<dbReference type="Gene3D" id="3.40.50.620">
    <property type="entry name" value="HUPs"/>
    <property type="match status" value="1"/>
</dbReference>
<dbReference type="NCBIfam" id="NF000840">
    <property type="entry name" value="PRK00071.1-3"/>
    <property type="match status" value="1"/>
</dbReference>
<dbReference type="PANTHER" id="PTHR39321:SF3">
    <property type="entry name" value="PHOSPHOPANTETHEINE ADENYLYLTRANSFERASE"/>
    <property type="match status" value="1"/>
</dbReference>
<dbReference type="Proteomes" id="UP000092024">
    <property type="component" value="Unassembled WGS sequence"/>
</dbReference>
<dbReference type="InterPro" id="IPR014729">
    <property type="entry name" value="Rossmann-like_a/b/a_fold"/>
</dbReference>
<evidence type="ECO:0000313" key="13">
    <source>
        <dbReference type="Proteomes" id="UP000092024"/>
    </source>
</evidence>
<evidence type="ECO:0000256" key="3">
    <source>
        <dbReference type="ARBA" id="ARBA00022642"/>
    </source>
</evidence>
<reference evidence="12 13" key="1">
    <citation type="submission" date="2016-05" db="EMBL/GenBank/DDBJ databases">
        <title>Paenibacillus oryzae. sp. nov., isolated from the rice root.</title>
        <authorList>
            <person name="Zhang J."/>
            <person name="Zhang X."/>
        </authorList>
    </citation>
    <scope>NUCLEOTIDE SEQUENCE [LARGE SCALE GENOMIC DNA]</scope>
    <source>
        <strain evidence="12 13">1DrF-4</strain>
    </source>
</reference>
<name>A0A1A5YIC2_9BACL</name>
<evidence type="ECO:0000259" key="11">
    <source>
        <dbReference type="Pfam" id="PF01467"/>
    </source>
</evidence>
<evidence type="ECO:0000256" key="10">
    <source>
        <dbReference type="HAMAP-Rule" id="MF_00244"/>
    </source>
</evidence>
<dbReference type="EMBL" id="LYPA01000064">
    <property type="protein sequence ID" value="OBR65150.1"/>
    <property type="molecule type" value="Genomic_DNA"/>
</dbReference>
<evidence type="ECO:0000256" key="5">
    <source>
        <dbReference type="ARBA" id="ARBA00022695"/>
    </source>
</evidence>
<dbReference type="GO" id="GO:0009435">
    <property type="term" value="P:NAD+ biosynthetic process"/>
    <property type="evidence" value="ECO:0007669"/>
    <property type="project" value="UniProtKB-UniRule"/>
</dbReference>
<feature type="domain" description="Cytidyltransferase-like" evidence="11">
    <location>
        <begin position="1"/>
        <end position="162"/>
    </location>
</feature>
<dbReference type="GO" id="GO:0004515">
    <property type="term" value="F:nicotinate-nucleotide adenylyltransferase activity"/>
    <property type="evidence" value="ECO:0007669"/>
    <property type="project" value="UniProtKB-UniRule"/>
</dbReference>
<dbReference type="Pfam" id="PF01467">
    <property type="entry name" value="CTP_transf_like"/>
    <property type="match status" value="1"/>
</dbReference>
<comment type="caution">
    <text evidence="12">The sequence shown here is derived from an EMBL/GenBank/DDBJ whole genome shotgun (WGS) entry which is preliminary data.</text>
</comment>
<dbReference type="STRING" id="1844972.A7K91_05855"/>
<keyword evidence="5 10" id="KW-0548">Nucleotidyltransferase</keyword>
<evidence type="ECO:0000256" key="2">
    <source>
        <dbReference type="ARBA" id="ARBA00005019"/>
    </source>
</evidence>
<protein>
    <recommendedName>
        <fullName evidence="10">Probable nicotinate-nucleotide adenylyltransferase</fullName>
        <ecNumber evidence="10">2.7.7.18</ecNumber>
    </recommendedName>
    <alternativeName>
        <fullName evidence="10">Deamido-NAD(+) diphosphorylase</fullName>
    </alternativeName>
    <alternativeName>
        <fullName evidence="10">Deamido-NAD(+) pyrophosphorylase</fullName>
    </alternativeName>
    <alternativeName>
        <fullName evidence="10">Nicotinate mononucleotide adenylyltransferase</fullName>
        <shortName evidence="10">NaMN adenylyltransferase</shortName>
    </alternativeName>
</protein>
<dbReference type="EC" id="2.7.7.18" evidence="10"/>
<dbReference type="GO" id="GO:0005524">
    <property type="term" value="F:ATP binding"/>
    <property type="evidence" value="ECO:0007669"/>
    <property type="project" value="UniProtKB-KW"/>
</dbReference>
<accession>A0A1A5YIC2</accession>
<evidence type="ECO:0000256" key="1">
    <source>
        <dbReference type="ARBA" id="ARBA00002324"/>
    </source>
</evidence>
<sequence length="194" mass="21527">MGGTFDPIHTGHLIAAETARDCCGLDEVWFIPTSGPPLKDNGPAVPAESRLEMVRAAINDNPAFTCSDIELKRGGVSYSIDTVKELTSLYPQHAFFYIIGSDRINDLPRWHAVEELAALVFFIGLERPSEKADVAALPRFLKERLIAAEMPAIGISSTALRKQLREGRSVRYLLPEAVHQLIRRHGWYGTRGDD</sequence>
<evidence type="ECO:0000256" key="4">
    <source>
        <dbReference type="ARBA" id="ARBA00022679"/>
    </source>
</evidence>
<keyword evidence="8 10" id="KW-0520">NAD</keyword>
<evidence type="ECO:0000256" key="7">
    <source>
        <dbReference type="ARBA" id="ARBA00022840"/>
    </source>
</evidence>
<organism evidence="12 13">
    <name type="scientific">Paenibacillus oryzae</name>
    <dbReference type="NCBI Taxonomy" id="1844972"/>
    <lineage>
        <taxon>Bacteria</taxon>
        <taxon>Bacillati</taxon>
        <taxon>Bacillota</taxon>
        <taxon>Bacilli</taxon>
        <taxon>Bacillales</taxon>
        <taxon>Paenibacillaceae</taxon>
        <taxon>Paenibacillus</taxon>
    </lineage>
</organism>
<evidence type="ECO:0000313" key="12">
    <source>
        <dbReference type="EMBL" id="OBR65150.1"/>
    </source>
</evidence>